<organism evidence="1 2">
    <name type="scientific">Persea americana</name>
    <name type="common">Avocado</name>
    <dbReference type="NCBI Taxonomy" id="3435"/>
    <lineage>
        <taxon>Eukaryota</taxon>
        <taxon>Viridiplantae</taxon>
        <taxon>Streptophyta</taxon>
        <taxon>Embryophyta</taxon>
        <taxon>Tracheophyta</taxon>
        <taxon>Spermatophyta</taxon>
        <taxon>Magnoliopsida</taxon>
        <taxon>Magnoliidae</taxon>
        <taxon>Laurales</taxon>
        <taxon>Lauraceae</taxon>
        <taxon>Persea</taxon>
    </lineage>
</organism>
<comment type="caution">
    <text evidence="1">The sequence shown here is derived from an EMBL/GenBank/DDBJ whole genome shotgun (WGS) entry which is preliminary data.</text>
</comment>
<accession>A0ACC2M2C1</accession>
<gene>
    <name evidence="1" type="ORF">MRB53_016158</name>
</gene>
<proteinExistence type="predicted"/>
<evidence type="ECO:0000313" key="2">
    <source>
        <dbReference type="Proteomes" id="UP001234297"/>
    </source>
</evidence>
<protein>
    <submittedName>
        <fullName evidence="1">Uncharacterized protein</fullName>
    </submittedName>
</protein>
<dbReference type="EMBL" id="CM056813">
    <property type="protein sequence ID" value="KAJ8639464.1"/>
    <property type="molecule type" value="Genomic_DNA"/>
</dbReference>
<keyword evidence="2" id="KW-1185">Reference proteome</keyword>
<evidence type="ECO:0000313" key="1">
    <source>
        <dbReference type="EMBL" id="KAJ8639464.1"/>
    </source>
</evidence>
<name>A0ACC2M2C1_PERAE</name>
<reference evidence="1 2" key="1">
    <citation type="journal article" date="2022" name="Hortic Res">
        <title>A haplotype resolved chromosomal level avocado genome allows analysis of novel avocado genes.</title>
        <authorList>
            <person name="Nath O."/>
            <person name="Fletcher S.J."/>
            <person name="Hayward A."/>
            <person name="Shaw L.M."/>
            <person name="Masouleh A.K."/>
            <person name="Furtado A."/>
            <person name="Henry R.J."/>
            <person name="Mitter N."/>
        </authorList>
    </citation>
    <scope>NUCLEOTIDE SEQUENCE [LARGE SCALE GENOMIC DNA]</scope>
    <source>
        <strain evidence="2">cv. Hass</strain>
    </source>
</reference>
<sequence>MKESLNKTLLFFFFFFFFFFFRVSSLSPDGLSLLALKSAADPSSSPSPSPETAPFSDWNENDTTPCSWSGVSCATISGHSDPQVVSVTVAGDNIRAYLPSELGSLASLRRLDLHGNRLYGSIPSSLSNASALHSLLLHGNNLSGNLPPDLCSLPSLQSLDLSRNSLSGPFPDSLSNCRQLQRLSLAQNRFSGEIPDEIWPELGGLVQLDLSSNGFEGSIPAELGKLKSLSGTLNLSFNQLSGEIPSELGELPVTVGLDLRHNNLTGEIPVSGSFATQGPTAFLGNPGLCGFPLQNPCEISSKSAPVIQFPDLNPSTPGKKSMNPALIVLISVADAIGVAFFGLLIVYIYWKRKSNSNSRSCSCTGKGNLGGSRSSICFCWNGFPVNLSEVDAEKSGGGSINGGGAGGGGGGGGEGELVVLDKDFAIELEELLRASTYVLGKSRLGIVYKVVLGSGAPVAVRRLGEGGGQRYREFREEVQAIGRVRHPNIVRLRAYYWASDEKLLISDFISNGNLSNAFRGRSGQPSTPLPWSTRLRIAKGTACGLAYLHECSPRKYVHGSIKPSNILLDAEFNPHISDFGLNRLISITGSDPMSSGGFIGSALPYSKPVPTERVHNYRAPEARITGSRPAQKWDVYSFGVVLLEMLTGKCPDLPSAPSTSFDVSELVRWVRKRFEVENPLSEMVDPGLLQEVHVEKELLAVFHIALACTETDPELRPRMKTVLENLERISA</sequence>
<dbReference type="Proteomes" id="UP001234297">
    <property type="component" value="Chromosome 5"/>
</dbReference>